<evidence type="ECO:0000313" key="2">
    <source>
        <dbReference type="EMBL" id="KAI9557729.1"/>
    </source>
</evidence>
<keyword evidence="1" id="KW-0472">Membrane</keyword>
<comment type="caution">
    <text evidence="2">The sequence shown here is derived from an EMBL/GenBank/DDBJ whole genome shotgun (WGS) entry which is preliminary data.</text>
</comment>
<keyword evidence="1" id="KW-0812">Transmembrane</keyword>
<dbReference type="Proteomes" id="UP000820818">
    <property type="component" value="Linkage Group LG6"/>
</dbReference>
<sequence length="88" mass="10131">MLTVAHCNELAALVSMLYLYLSPSLQLGSVSALRLRKSDLSIQIFVSNIRLVTRQTSEEHLTERRKTKILFFPSISAIFLRRFVFRST</sequence>
<accession>A0AAD5PV53</accession>
<evidence type="ECO:0000256" key="1">
    <source>
        <dbReference type="SAM" id="Phobius"/>
    </source>
</evidence>
<organism evidence="2 3">
    <name type="scientific">Daphnia sinensis</name>
    <dbReference type="NCBI Taxonomy" id="1820382"/>
    <lineage>
        <taxon>Eukaryota</taxon>
        <taxon>Metazoa</taxon>
        <taxon>Ecdysozoa</taxon>
        <taxon>Arthropoda</taxon>
        <taxon>Crustacea</taxon>
        <taxon>Branchiopoda</taxon>
        <taxon>Diplostraca</taxon>
        <taxon>Cladocera</taxon>
        <taxon>Anomopoda</taxon>
        <taxon>Daphniidae</taxon>
        <taxon>Daphnia</taxon>
        <taxon>Daphnia similis group</taxon>
    </lineage>
</organism>
<name>A0AAD5PV53_9CRUS</name>
<keyword evidence="1" id="KW-1133">Transmembrane helix</keyword>
<feature type="transmembrane region" description="Helical" evidence="1">
    <location>
        <begin position="12"/>
        <end position="33"/>
    </location>
</feature>
<protein>
    <submittedName>
        <fullName evidence="2">Uncharacterized protein</fullName>
    </submittedName>
</protein>
<evidence type="ECO:0000313" key="3">
    <source>
        <dbReference type="Proteomes" id="UP000820818"/>
    </source>
</evidence>
<gene>
    <name evidence="2" type="ORF">GHT06_017558</name>
</gene>
<keyword evidence="3" id="KW-1185">Reference proteome</keyword>
<dbReference type="AlphaFoldDB" id="A0AAD5PV53"/>
<dbReference type="EMBL" id="WJBH02000006">
    <property type="protein sequence ID" value="KAI9557729.1"/>
    <property type="molecule type" value="Genomic_DNA"/>
</dbReference>
<reference evidence="2 3" key="1">
    <citation type="submission" date="2022-05" db="EMBL/GenBank/DDBJ databases">
        <title>A multi-omics perspective on studying reproductive biology in Daphnia sinensis.</title>
        <authorList>
            <person name="Jia J."/>
        </authorList>
    </citation>
    <scope>NUCLEOTIDE SEQUENCE [LARGE SCALE GENOMIC DNA]</scope>
    <source>
        <strain evidence="2 3">WSL</strain>
    </source>
</reference>
<proteinExistence type="predicted"/>